<dbReference type="PANTHER" id="PTHR44191">
    <property type="entry name" value="TRANSCRIPTION FACTOR KUA1"/>
    <property type="match status" value="1"/>
</dbReference>
<reference evidence="9" key="1">
    <citation type="submission" date="2021-08" db="EMBL/GenBank/DDBJ databases">
        <title>WGS assembly of Ceratopteris richardii.</title>
        <authorList>
            <person name="Marchant D.B."/>
            <person name="Chen G."/>
            <person name="Jenkins J."/>
            <person name="Shu S."/>
            <person name="Leebens-Mack J."/>
            <person name="Grimwood J."/>
            <person name="Schmutz J."/>
            <person name="Soltis P."/>
            <person name="Soltis D."/>
            <person name="Chen Z.-H."/>
        </authorList>
    </citation>
    <scope>NUCLEOTIDE SEQUENCE</scope>
    <source>
        <strain evidence="9">Whitten #5841</strain>
        <tissue evidence="9">Leaf</tissue>
    </source>
</reference>
<comment type="caution">
    <text evidence="9">The sequence shown here is derived from an EMBL/GenBank/DDBJ whole genome shotgun (WGS) entry which is preliminary data.</text>
</comment>
<dbReference type="InterPro" id="IPR006447">
    <property type="entry name" value="Myb_dom_plants"/>
</dbReference>
<keyword evidence="2" id="KW-0805">Transcription regulation</keyword>
<evidence type="ECO:0000256" key="5">
    <source>
        <dbReference type="ARBA" id="ARBA00023242"/>
    </source>
</evidence>
<dbReference type="NCBIfam" id="TIGR01557">
    <property type="entry name" value="myb_SHAQKYF"/>
    <property type="match status" value="1"/>
</dbReference>
<comment type="subcellular location">
    <subcellularLocation>
        <location evidence="1">Nucleus</location>
    </subcellularLocation>
</comment>
<keyword evidence="5" id="KW-0539">Nucleus</keyword>
<dbReference type="FunFam" id="1.10.10.60:FF:000009">
    <property type="entry name" value="transcription factor MYB1R1"/>
    <property type="match status" value="1"/>
</dbReference>
<dbReference type="PANTHER" id="PTHR44191:SF62">
    <property type="entry name" value="OS04G0341900 PROTEIN"/>
    <property type="match status" value="1"/>
</dbReference>
<dbReference type="AlphaFoldDB" id="A0A8T2QK78"/>
<dbReference type="InterPro" id="IPR001005">
    <property type="entry name" value="SANT/Myb"/>
</dbReference>
<keyword evidence="3" id="KW-0238">DNA-binding</keyword>
<feature type="domain" description="Myb-like" evidence="7">
    <location>
        <begin position="132"/>
        <end position="184"/>
    </location>
</feature>
<evidence type="ECO:0000259" key="8">
    <source>
        <dbReference type="PROSITE" id="PS51294"/>
    </source>
</evidence>
<protein>
    <submittedName>
        <fullName evidence="9">Uncharacterized protein</fullName>
    </submittedName>
</protein>
<evidence type="ECO:0000256" key="6">
    <source>
        <dbReference type="SAM" id="MobiDB-lite"/>
    </source>
</evidence>
<proteinExistence type="predicted"/>
<organism evidence="9 10">
    <name type="scientific">Ceratopteris richardii</name>
    <name type="common">Triangle waterfern</name>
    <dbReference type="NCBI Taxonomy" id="49495"/>
    <lineage>
        <taxon>Eukaryota</taxon>
        <taxon>Viridiplantae</taxon>
        <taxon>Streptophyta</taxon>
        <taxon>Embryophyta</taxon>
        <taxon>Tracheophyta</taxon>
        <taxon>Polypodiopsida</taxon>
        <taxon>Polypodiidae</taxon>
        <taxon>Polypodiales</taxon>
        <taxon>Pteridineae</taxon>
        <taxon>Pteridaceae</taxon>
        <taxon>Parkerioideae</taxon>
        <taxon>Ceratopteris</taxon>
    </lineage>
</organism>
<feature type="compositionally biased region" description="Low complexity" evidence="6">
    <location>
        <begin position="344"/>
        <end position="360"/>
    </location>
</feature>
<dbReference type="SUPFAM" id="SSF46689">
    <property type="entry name" value="Homeodomain-like"/>
    <property type="match status" value="1"/>
</dbReference>
<sequence>MEMVEAAYGSAGHVQAMGHPFVTSSMTAAAAGKYITKAVRLFGVKLTDQPGIECTSNCPSLTMRKCLSMGNLNAVGLKPLHRHGAGEHPDDESATRRPFLEEGAGISSISQCSGKRMQKGGYLSDGLTQTTRERRKGVPWTEEEHRLFLAGLQKLGKGDWRGISRKFVITRTPTQVASHAQKYFLRQCNVSKRKRRSSLFDIISYNNVTSLNTIPNSNDRGGKPPVQSYGTLSASDRSILCADQELRAQHLRLRCTDIGTPSFLSSSGSCASPGSDVSAELCLGQSPSTWRPQNQERNCSSSSSCVNVYRKREFPVDEDCPSTRGIAGTDRVWQISKTAVSSSTSPKLMSSFSSSSSSSSPIPVCRTDETSELSSLSLSIGLPSVIDDGTELALTLEPPMTRSPVIFASTEKECPRNTMLLIAGT</sequence>
<dbReference type="GO" id="GO:0006355">
    <property type="term" value="P:regulation of DNA-templated transcription"/>
    <property type="evidence" value="ECO:0007669"/>
    <property type="project" value="UniProtKB-ARBA"/>
</dbReference>
<dbReference type="CDD" id="cd00167">
    <property type="entry name" value="SANT"/>
    <property type="match status" value="1"/>
</dbReference>
<dbReference type="InterPro" id="IPR009057">
    <property type="entry name" value="Homeodomain-like_sf"/>
</dbReference>
<dbReference type="OrthoDB" id="118550at2759"/>
<feature type="region of interest" description="Disordered" evidence="6">
    <location>
        <begin position="344"/>
        <end position="366"/>
    </location>
</feature>
<dbReference type="GO" id="GO:0003677">
    <property type="term" value="F:DNA binding"/>
    <property type="evidence" value="ECO:0007669"/>
    <property type="project" value="UniProtKB-KW"/>
</dbReference>
<dbReference type="GO" id="GO:0005634">
    <property type="term" value="C:nucleus"/>
    <property type="evidence" value="ECO:0007669"/>
    <property type="project" value="UniProtKB-SubCell"/>
</dbReference>
<keyword evidence="10" id="KW-1185">Reference proteome</keyword>
<evidence type="ECO:0000313" key="10">
    <source>
        <dbReference type="Proteomes" id="UP000825935"/>
    </source>
</evidence>
<dbReference type="Gene3D" id="1.10.10.60">
    <property type="entry name" value="Homeodomain-like"/>
    <property type="match status" value="1"/>
</dbReference>
<dbReference type="Pfam" id="PF00249">
    <property type="entry name" value="Myb_DNA-binding"/>
    <property type="match status" value="1"/>
</dbReference>
<keyword evidence="4" id="KW-0804">Transcription</keyword>
<feature type="domain" description="HTH myb-type" evidence="8">
    <location>
        <begin position="132"/>
        <end position="188"/>
    </location>
</feature>
<dbReference type="PROSITE" id="PS51294">
    <property type="entry name" value="HTH_MYB"/>
    <property type="match status" value="1"/>
</dbReference>
<dbReference type="InterPro" id="IPR052245">
    <property type="entry name" value="Plant_Stress_Dev_TF"/>
</dbReference>
<dbReference type="EMBL" id="CM035439">
    <property type="protein sequence ID" value="KAH7283823.1"/>
    <property type="molecule type" value="Genomic_DNA"/>
</dbReference>
<evidence type="ECO:0000256" key="1">
    <source>
        <dbReference type="ARBA" id="ARBA00004123"/>
    </source>
</evidence>
<evidence type="ECO:0000313" key="9">
    <source>
        <dbReference type="EMBL" id="KAH7283823.1"/>
    </source>
</evidence>
<evidence type="ECO:0000259" key="7">
    <source>
        <dbReference type="PROSITE" id="PS50090"/>
    </source>
</evidence>
<dbReference type="InterPro" id="IPR017930">
    <property type="entry name" value="Myb_dom"/>
</dbReference>
<dbReference type="SMART" id="SM00717">
    <property type="entry name" value="SANT"/>
    <property type="match status" value="1"/>
</dbReference>
<dbReference type="PROSITE" id="PS50090">
    <property type="entry name" value="MYB_LIKE"/>
    <property type="match status" value="1"/>
</dbReference>
<feature type="region of interest" description="Disordered" evidence="6">
    <location>
        <begin position="110"/>
        <end position="138"/>
    </location>
</feature>
<accession>A0A8T2QK78</accession>
<evidence type="ECO:0000256" key="4">
    <source>
        <dbReference type="ARBA" id="ARBA00023163"/>
    </source>
</evidence>
<evidence type="ECO:0000256" key="3">
    <source>
        <dbReference type="ARBA" id="ARBA00023125"/>
    </source>
</evidence>
<evidence type="ECO:0000256" key="2">
    <source>
        <dbReference type="ARBA" id="ARBA00023015"/>
    </source>
</evidence>
<dbReference type="Proteomes" id="UP000825935">
    <property type="component" value="Chromosome 34"/>
</dbReference>
<name>A0A8T2QK78_CERRI</name>
<gene>
    <name evidence="9" type="ORF">KP509_34G025300</name>
</gene>